<dbReference type="Pfam" id="PF14223">
    <property type="entry name" value="Retrotran_gag_2"/>
    <property type="match status" value="1"/>
</dbReference>
<evidence type="ECO:0000313" key="2">
    <source>
        <dbReference type="Proteomes" id="UP000008783"/>
    </source>
</evidence>
<keyword evidence="2" id="KW-1185">Reference proteome</keyword>
<dbReference type="AlphaFoldDB" id="E3JRD7"/>
<organism evidence="1 2">
    <name type="scientific">Puccinia graminis f. sp. tritici (strain CRL 75-36-700-3 / race SCCL)</name>
    <name type="common">Black stem rust fungus</name>
    <dbReference type="NCBI Taxonomy" id="418459"/>
    <lineage>
        <taxon>Eukaryota</taxon>
        <taxon>Fungi</taxon>
        <taxon>Dikarya</taxon>
        <taxon>Basidiomycota</taxon>
        <taxon>Pucciniomycotina</taxon>
        <taxon>Pucciniomycetes</taxon>
        <taxon>Pucciniales</taxon>
        <taxon>Pucciniaceae</taxon>
        <taxon>Puccinia</taxon>
    </lineage>
</organism>
<dbReference type="Proteomes" id="UP000008783">
    <property type="component" value="Unassembled WGS sequence"/>
</dbReference>
<accession>E3JRD7</accession>
<dbReference type="InParanoid" id="E3JRD7"/>
<protein>
    <submittedName>
        <fullName evidence="1">Uncharacterized protein</fullName>
    </submittedName>
</protein>
<dbReference type="RefSeq" id="XP_003307607.2">
    <property type="nucleotide sequence ID" value="XM_003307559.2"/>
</dbReference>
<name>E3JRD7_PUCGT</name>
<dbReference type="OrthoDB" id="2506032at2759"/>
<reference evidence="2" key="2">
    <citation type="journal article" date="2011" name="Proc. Natl. Acad. Sci. U.S.A.">
        <title>Obligate biotrophy features unraveled by the genomic analysis of rust fungi.</title>
        <authorList>
            <person name="Duplessis S."/>
            <person name="Cuomo C.A."/>
            <person name="Lin Y.-C."/>
            <person name="Aerts A."/>
            <person name="Tisserant E."/>
            <person name="Veneault-Fourrey C."/>
            <person name="Joly D.L."/>
            <person name="Hacquard S."/>
            <person name="Amselem J."/>
            <person name="Cantarel B.L."/>
            <person name="Chiu R."/>
            <person name="Coutinho P.M."/>
            <person name="Feau N."/>
            <person name="Field M."/>
            <person name="Frey P."/>
            <person name="Gelhaye E."/>
            <person name="Goldberg J."/>
            <person name="Grabherr M.G."/>
            <person name="Kodira C.D."/>
            <person name="Kohler A."/>
            <person name="Kuees U."/>
            <person name="Lindquist E.A."/>
            <person name="Lucas S.M."/>
            <person name="Mago R."/>
            <person name="Mauceli E."/>
            <person name="Morin E."/>
            <person name="Murat C."/>
            <person name="Pangilinan J.L."/>
            <person name="Park R."/>
            <person name="Pearson M."/>
            <person name="Quesneville H."/>
            <person name="Rouhier N."/>
            <person name="Sakthikumar S."/>
            <person name="Salamov A.A."/>
            <person name="Schmutz J."/>
            <person name="Selles B."/>
            <person name="Shapiro H."/>
            <person name="Tanguay P."/>
            <person name="Tuskan G.A."/>
            <person name="Henrissat B."/>
            <person name="Van de Peer Y."/>
            <person name="Rouze P."/>
            <person name="Ellis J.G."/>
            <person name="Dodds P.N."/>
            <person name="Schein J.E."/>
            <person name="Zhong S."/>
            <person name="Hamelin R.C."/>
            <person name="Grigoriev I.V."/>
            <person name="Szabo L.J."/>
            <person name="Martin F."/>
        </authorList>
    </citation>
    <scope>NUCLEOTIDE SEQUENCE [LARGE SCALE GENOMIC DNA]</scope>
    <source>
        <strain evidence="2">CRL 75-36-700-3 / race SCCL</strain>
    </source>
</reference>
<evidence type="ECO:0000313" key="1">
    <source>
        <dbReference type="EMBL" id="EFP74601.2"/>
    </source>
</evidence>
<dbReference type="EMBL" id="DS178262">
    <property type="protein sequence ID" value="EFP74601.2"/>
    <property type="molecule type" value="Genomic_DNA"/>
</dbReference>
<sequence>MIAGEPALEDNKNTMLCAIIIAKISPATHRNVVNATNKVNTQLLWKAILKRFISSKPSNRARVYNSFANITFDVSNIEKFITEVRSSIVKMEDVKIKLPEDIFTYNLLRQPPSSLDNIKQSITHSKYGKEINPESLLNHLKIHLNKLKVAIASKGKSVTTTIFTKEGVLIIALLPPPRTPTPPPLGSVFFQ</sequence>
<reference key="1">
    <citation type="submission" date="2007-01" db="EMBL/GenBank/DDBJ databases">
        <title>The Genome Sequence of Puccinia graminis f. sp. tritici Strain CRL 75-36-700-3.</title>
        <authorList>
            <consortium name="The Broad Institute Genome Sequencing Platform"/>
            <person name="Birren B."/>
            <person name="Lander E."/>
            <person name="Galagan J."/>
            <person name="Nusbaum C."/>
            <person name="Devon K."/>
            <person name="Cuomo C."/>
            <person name="Jaffe D."/>
            <person name="Butler J."/>
            <person name="Alvarez P."/>
            <person name="Gnerre S."/>
            <person name="Grabherr M."/>
            <person name="Mauceli E."/>
            <person name="Brockman W."/>
            <person name="Young S."/>
            <person name="LaButti K."/>
            <person name="Sykes S."/>
            <person name="DeCaprio D."/>
            <person name="Crawford M."/>
            <person name="Koehrsen M."/>
            <person name="Engels R."/>
            <person name="Montgomery P."/>
            <person name="Pearson M."/>
            <person name="Howarth C."/>
            <person name="Larson L."/>
            <person name="White J."/>
            <person name="Zeng Q."/>
            <person name="Kodira C."/>
            <person name="Yandava C."/>
            <person name="Alvarado L."/>
            <person name="O'Leary S."/>
            <person name="Szabo L."/>
            <person name="Dean R."/>
            <person name="Schein J."/>
        </authorList>
    </citation>
    <scope>NUCLEOTIDE SEQUENCE</scope>
    <source>
        <strain>CRL 75-36-700-3</strain>
    </source>
</reference>
<dbReference type="HOGENOM" id="CLU_1422033_0_0_1"/>
<dbReference type="VEuPathDB" id="FungiDB:PGTG_00557"/>
<proteinExistence type="predicted"/>
<dbReference type="KEGG" id="pgr:PGTG_00557"/>
<dbReference type="GeneID" id="10528016"/>
<gene>
    <name evidence="1" type="ORF">PGTG_00557</name>
</gene>